<protein>
    <submittedName>
        <fullName evidence="2">Uncharacterized protein</fullName>
    </submittedName>
</protein>
<dbReference type="OrthoDB" id="9132944at2"/>
<keyword evidence="1" id="KW-1133">Transmembrane helix</keyword>
<feature type="transmembrane region" description="Helical" evidence="1">
    <location>
        <begin position="31"/>
        <end position="46"/>
    </location>
</feature>
<organism evidence="2 3">
    <name type="scientific">Burkholderia ubonensis</name>
    <dbReference type="NCBI Taxonomy" id="101571"/>
    <lineage>
        <taxon>Bacteria</taxon>
        <taxon>Pseudomonadati</taxon>
        <taxon>Pseudomonadota</taxon>
        <taxon>Betaproteobacteria</taxon>
        <taxon>Burkholderiales</taxon>
        <taxon>Burkholderiaceae</taxon>
        <taxon>Burkholderia</taxon>
        <taxon>Burkholderia cepacia complex</taxon>
    </lineage>
</organism>
<keyword evidence="1" id="KW-0472">Membrane</keyword>
<gene>
    <name evidence="2" type="ORF">WJ33_07585</name>
</gene>
<dbReference type="RefSeq" id="WP_059760081.1">
    <property type="nucleotide sequence ID" value="NZ_CP013414.1"/>
</dbReference>
<accession>A0A103QPI6</accession>
<dbReference type="AlphaFoldDB" id="A0A103QPI6"/>
<name>A0A103QPI6_9BURK</name>
<dbReference type="EMBL" id="LOXM01000278">
    <property type="protein sequence ID" value="KVG53186.1"/>
    <property type="molecule type" value="Genomic_DNA"/>
</dbReference>
<evidence type="ECO:0000256" key="1">
    <source>
        <dbReference type="SAM" id="Phobius"/>
    </source>
</evidence>
<evidence type="ECO:0000313" key="2">
    <source>
        <dbReference type="EMBL" id="KVG53186.1"/>
    </source>
</evidence>
<dbReference type="Proteomes" id="UP000064029">
    <property type="component" value="Unassembled WGS sequence"/>
</dbReference>
<proteinExistence type="predicted"/>
<keyword evidence="1" id="KW-0812">Transmembrane</keyword>
<sequence>MSGLRDRLELIAAAVFASGVAWSMLHYAGQWYFPLATAIAFAALLAENGRLKKRLRELEAPPRAEK</sequence>
<comment type="caution">
    <text evidence="2">The sequence shown here is derived from an EMBL/GenBank/DDBJ whole genome shotgun (WGS) entry which is preliminary data.</text>
</comment>
<evidence type="ECO:0000313" key="3">
    <source>
        <dbReference type="Proteomes" id="UP000064029"/>
    </source>
</evidence>
<reference evidence="2 3" key="1">
    <citation type="submission" date="2015-11" db="EMBL/GenBank/DDBJ databases">
        <title>Expanding the genomic diversity of Burkholderia species for the development of highly accurate diagnostics.</title>
        <authorList>
            <person name="Sahl J."/>
            <person name="Keim P."/>
            <person name="Wagner D."/>
        </authorList>
    </citation>
    <scope>NUCLEOTIDE SEQUENCE [LARGE SCALE GENOMIC DNA]</scope>
    <source>
        <strain evidence="2 3">MSMB2036</strain>
    </source>
</reference>